<dbReference type="InterPro" id="IPR011149">
    <property type="entry name" value="Pol2_small_arc"/>
</dbReference>
<comment type="catalytic activity">
    <reaction evidence="14 15">
        <text>DNA(n) + a 2'-deoxyribonucleoside 5'-triphosphate = DNA(n+1) + diphosphate</text>
        <dbReference type="Rhea" id="RHEA:22508"/>
        <dbReference type="Rhea" id="RHEA-COMP:17339"/>
        <dbReference type="Rhea" id="RHEA-COMP:17340"/>
        <dbReference type="ChEBI" id="CHEBI:33019"/>
        <dbReference type="ChEBI" id="CHEBI:61560"/>
        <dbReference type="ChEBI" id="CHEBI:173112"/>
        <dbReference type="EC" id="2.7.7.7"/>
    </reaction>
</comment>
<gene>
    <name evidence="15" type="primary">polB</name>
    <name evidence="17" type="ordered locus">Ferp_1098</name>
</gene>
<keyword evidence="5 15" id="KW-0548">Nucleotidyltransferase</keyword>
<evidence type="ECO:0000256" key="14">
    <source>
        <dbReference type="ARBA" id="ARBA00049244"/>
    </source>
</evidence>
<evidence type="ECO:0000259" key="16">
    <source>
        <dbReference type="Pfam" id="PF04042"/>
    </source>
</evidence>
<reference evidence="17 18" key="2">
    <citation type="journal article" date="2011" name="Stand. Genomic Sci.">
        <title>Complete genome sequence of Ferroglobus placidus AEDII12DO.</title>
        <authorList>
            <person name="Anderson I."/>
            <person name="Risso C."/>
            <person name="Holmes D."/>
            <person name="Lucas S."/>
            <person name="Copeland A."/>
            <person name="Lapidus A."/>
            <person name="Cheng J.F."/>
            <person name="Bruce D."/>
            <person name="Goodwin L."/>
            <person name="Pitluck S."/>
            <person name="Saunders E."/>
            <person name="Brettin T."/>
            <person name="Detter J.C."/>
            <person name="Han C."/>
            <person name="Tapia R."/>
            <person name="Larimer F."/>
            <person name="Land M."/>
            <person name="Hauser L."/>
            <person name="Woyke T."/>
            <person name="Lovley D."/>
            <person name="Kyrpides N."/>
            <person name="Ivanova N."/>
        </authorList>
    </citation>
    <scope>NUCLEOTIDE SEQUENCE [LARGE SCALE GENOMIC DNA]</scope>
    <source>
        <strain evidence="18">DSM 10642 / AEDII12DO</strain>
    </source>
</reference>
<comment type="similarity">
    <text evidence="2 15">Belongs to the DNA polymerase delta/II small subunit family.</text>
</comment>
<evidence type="ECO:0000256" key="3">
    <source>
        <dbReference type="ARBA" id="ARBA00011315"/>
    </source>
</evidence>
<dbReference type="NCBIfam" id="NF003118">
    <property type="entry name" value="PRK04036.1-3"/>
    <property type="match status" value="1"/>
</dbReference>
<dbReference type="HAMAP" id="MF_00325">
    <property type="entry name" value="DNApol_II_A_arch"/>
    <property type="match status" value="1"/>
</dbReference>
<dbReference type="InterPro" id="IPR007185">
    <property type="entry name" value="DNA_pol_a/d/e_bsu"/>
</dbReference>
<keyword evidence="11 15" id="KW-0238">DNA-binding</keyword>
<sequence>MVIKTIDTKFLVKKFAVYGYNLHPSAVEELRNCSVSIDDLLKELQRICDGKFIITAEDIREAEKRARERYSKRLTVKKETAEKKEEKVCGELQILKDVTGRSTCRGDVEDFIAYFNSRYEKILRILRGRVNPVPVSSLWKLRSEKVDVVGIVNDVREVNENTAIIELEDKTGIVNVLASGKIKEEAMELVGDEVIGVSGTINGNRIIADRIIFPDVPINNGRKKRSFRMVFISDIHFGSKTFLKEEWERFVSWINCESGNEKLVELAEEVKYVFVAGDVVDGVGIYPEQEKELEIVDIYQQYETAAEYFDMIRKDVKIIVSPGNHDAVRQAEPQPALPKEFSSLFSNNVVCVGNPSMIDVSGVKVLMYHGRSLDDLISKINRLNYAKPQEALFELLKRRHLSPMYGERVPIAPEKEDYLVIDEVPDVLHSGHVHTYGTGFYRGIFVVCSSTWQSQTEFQKKVNLNPMPGIVAVYQPGGEVVRLRFYSE</sequence>
<reference evidence="18" key="1">
    <citation type="submission" date="2010-02" db="EMBL/GenBank/DDBJ databases">
        <title>Complete sequence of Ferroglobus placidus DSM 10642.</title>
        <authorList>
            <consortium name="US DOE Joint Genome Institute"/>
            <person name="Lucas S."/>
            <person name="Copeland A."/>
            <person name="Lapidus A."/>
            <person name="Cheng J.-F."/>
            <person name="Bruce D."/>
            <person name="Goodwin L."/>
            <person name="Pitluck S."/>
            <person name="Saunders E."/>
            <person name="Brettin T."/>
            <person name="Detter J.C."/>
            <person name="Han C."/>
            <person name="Tapia R."/>
            <person name="Larimer F."/>
            <person name="Land M."/>
            <person name="Hauser L."/>
            <person name="Kyrpides N."/>
            <person name="Ivanova N."/>
            <person name="Holmes D."/>
            <person name="Lovley D."/>
            <person name="Kyrpides N."/>
            <person name="Anderson I.J."/>
            <person name="Woyke T."/>
        </authorList>
    </citation>
    <scope>NUCLEOTIDE SEQUENCE [LARGE SCALE GENOMIC DNA]</scope>
    <source>
        <strain evidence="18">DSM 10642 / AEDII12DO</strain>
    </source>
</reference>
<dbReference type="InterPro" id="IPR012340">
    <property type="entry name" value="NA-bd_OB-fold"/>
</dbReference>
<evidence type="ECO:0000256" key="6">
    <source>
        <dbReference type="ARBA" id="ARBA00022705"/>
    </source>
</evidence>
<keyword evidence="12 15" id="KW-0511">Multifunctional enzyme</keyword>
<evidence type="ECO:0000256" key="8">
    <source>
        <dbReference type="ARBA" id="ARBA00022801"/>
    </source>
</evidence>
<dbReference type="KEGG" id="fpl:Ferp_1098"/>
<evidence type="ECO:0000256" key="4">
    <source>
        <dbReference type="ARBA" id="ARBA00022679"/>
    </source>
</evidence>
<evidence type="ECO:0000256" key="7">
    <source>
        <dbReference type="ARBA" id="ARBA00022722"/>
    </source>
</evidence>
<keyword evidence="4 15" id="KW-0808">Transferase</keyword>
<dbReference type="EC" id="3.1.11.1" evidence="15"/>
<dbReference type="eggNOG" id="arCOG04455">
    <property type="taxonomic scope" value="Archaea"/>
</dbReference>
<feature type="domain" description="DNA polymerase alpha/delta/epsilon subunit B" evidence="16">
    <location>
        <begin position="230"/>
        <end position="431"/>
    </location>
</feature>
<dbReference type="GO" id="GO:0003887">
    <property type="term" value="F:DNA-directed DNA polymerase activity"/>
    <property type="evidence" value="ECO:0007669"/>
    <property type="project" value="UniProtKB-UniRule"/>
</dbReference>
<keyword evidence="9 15" id="KW-0269">Exonuclease</keyword>
<keyword evidence="18" id="KW-1185">Reference proteome</keyword>
<dbReference type="GO" id="GO:0042575">
    <property type="term" value="C:DNA polymerase complex"/>
    <property type="evidence" value="ECO:0007669"/>
    <property type="project" value="TreeGrafter"/>
</dbReference>
<keyword evidence="6 15" id="KW-0235">DNA replication</keyword>
<dbReference type="Pfam" id="PF04042">
    <property type="entry name" value="DNA_pol_E_B"/>
    <property type="match status" value="1"/>
</dbReference>
<dbReference type="GO" id="GO:0003677">
    <property type="term" value="F:DNA binding"/>
    <property type="evidence" value="ECO:0007669"/>
    <property type="project" value="UniProtKB-UniRule"/>
</dbReference>
<comment type="subunit">
    <text evidence="3 15">Heterodimer of a large subunit and a small subunit.</text>
</comment>
<dbReference type="Gene3D" id="2.40.50.140">
    <property type="entry name" value="Nucleic acid-binding proteins"/>
    <property type="match status" value="1"/>
</dbReference>
<keyword evidence="7 15" id="KW-0540">Nuclease</keyword>
<dbReference type="CDD" id="cd07386">
    <property type="entry name" value="MPP_DNA_pol_II_small_archeal_C"/>
    <property type="match status" value="1"/>
</dbReference>
<name>D3RXP4_FERPA</name>
<evidence type="ECO:0000256" key="9">
    <source>
        <dbReference type="ARBA" id="ARBA00022839"/>
    </source>
</evidence>
<dbReference type="GO" id="GO:0008310">
    <property type="term" value="F:single-stranded DNA 3'-5' DNA exonuclease activity"/>
    <property type="evidence" value="ECO:0007669"/>
    <property type="project" value="UniProtKB-EC"/>
</dbReference>
<proteinExistence type="inferred from homology"/>
<dbReference type="AlphaFoldDB" id="D3RXP4"/>
<evidence type="ECO:0000256" key="5">
    <source>
        <dbReference type="ARBA" id="ARBA00022695"/>
    </source>
</evidence>
<keyword evidence="8 15" id="KW-0378">Hydrolase</keyword>
<dbReference type="HOGENOM" id="CLU_027850_1_0_2"/>
<dbReference type="Proteomes" id="UP000002613">
    <property type="component" value="Chromosome"/>
</dbReference>
<accession>D3RXP4</accession>
<dbReference type="PIRSF" id="PIRSF000803">
    <property type="entry name" value="Arc_Pol2_small"/>
    <property type="match status" value="1"/>
</dbReference>
<evidence type="ECO:0000256" key="13">
    <source>
        <dbReference type="ARBA" id="ARBA00024817"/>
    </source>
</evidence>
<evidence type="ECO:0000256" key="15">
    <source>
        <dbReference type="HAMAP-Rule" id="MF_00325"/>
    </source>
</evidence>
<dbReference type="PANTHER" id="PTHR10416:SF0">
    <property type="entry name" value="DNA POLYMERASE DELTA SUBUNIT 2"/>
    <property type="match status" value="1"/>
</dbReference>
<dbReference type="GeneID" id="8778608"/>
<comment type="function">
    <text evidence="13 15">Possesses two activities: a DNA synthesis (polymerase) and an exonucleolytic activity that degrades single-stranded DNA in the 3' to 5' direction. Has a template-primer preference which is characteristic of a replicative DNA polymerase.</text>
</comment>
<evidence type="ECO:0000256" key="1">
    <source>
        <dbReference type="ARBA" id="ARBA00000563"/>
    </source>
</evidence>
<dbReference type="EMBL" id="CP001899">
    <property type="protein sequence ID" value="ADC65257.1"/>
    <property type="molecule type" value="Genomic_DNA"/>
</dbReference>
<evidence type="ECO:0000256" key="2">
    <source>
        <dbReference type="ARBA" id="ARBA00006035"/>
    </source>
</evidence>
<dbReference type="InterPro" id="IPR029052">
    <property type="entry name" value="Metallo-depent_PP-like"/>
</dbReference>
<protein>
    <recommendedName>
        <fullName evidence="15">DNA polymerase II small subunit</fullName>
        <shortName evidence="15">Pol II</shortName>
        <ecNumber evidence="15">2.7.7.7</ecNumber>
    </recommendedName>
    <alternativeName>
        <fullName evidence="15">Exodeoxyribonuclease small subunit</fullName>
        <ecNumber evidence="15">3.1.11.1</ecNumber>
    </alternativeName>
</protein>
<dbReference type="PaxDb" id="589924-Ferp_1098"/>
<dbReference type="GO" id="GO:0006308">
    <property type="term" value="P:DNA catabolic process"/>
    <property type="evidence" value="ECO:0007669"/>
    <property type="project" value="UniProtKB-UniRule"/>
</dbReference>
<evidence type="ECO:0000313" key="18">
    <source>
        <dbReference type="Proteomes" id="UP000002613"/>
    </source>
</evidence>
<evidence type="ECO:0000256" key="10">
    <source>
        <dbReference type="ARBA" id="ARBA00022932"/>
    </source>
</evidence>
<organism evidence="17 18">
    <name type="scientific">Ferroglobus placidus (strain DSM 10642 / AEDII12DO)</name>
    <dbReference type="NCBI Taxonomy" id="589924"/>
    <lineage>
        <taxon>Archaea</taxon>
        <taxon>Methanobacteriati</taxon>
        <taxon>Methanobacteriota</taxon>
        <taxon>Archaeoglobi</taxon>
        <taxon>Archaeoglobales</taxon>
        <taxon>Archaeoglobaceae</taxon>
        <taxon>Ferroglobus</taxon>
    </lineage>
</organism>
<keyword evidence="10 15" id="KW-0239">DNA-directed DNA polymerase</keyword>
<evidence type="ECO:0000256" key="11">
    <source>
        <dbReference type="ARBA" id="ARBA00023125"/>
    </source>
</evidence>
<dbReference type="STRING" id="589924.Ferp_1098"/>
<dbReference type="PANTHER" id="PTHR10416">
    <property type="entry name" value="DNA POLYMERASE DELTA SUBUNIT 2"/>
    <property type="match status" value="1"/>
</dbReference>
<dbReference type="EC" id="2.7.7.7" evidence="15"/>
<dbReference type="GO" id="GO:0006271">
    <property type="term" value="P:DNA strand elongation involved in DNA replication"/>
    <property type="evidence" value="ECO:0007669"/>
    <property type="project" value="TreeGrafter"/>
</dbReference>
<dbReference type="SUPFAM" id="SSF56300">
    <property type="entry name" value="Metallo-dependent phosphatases"/>
    <property type="match status" value="1"/>
</dbReference>
<comment type="catalytic activity">
    <reaction evidence="1 15">
        <text>Exonucleolytic cleavage in the 3'- to 5'-direction to yield nucleoside 5'-phosphates.</text>
        <dbReference type="EC" id="3.1.11.1"/>
    </reaction>
</comment>
<evidence type="ECO:0000313" key="17">
    <source>
        <dbReference type="EMBL" id="ADC65257.1"/>
    </source>
</evidence>
<dbReference type="Gene3D" id="3.60.21.50">
    <property type="match status" value="1"/>
</dbReference>
<evidence type="ECO:0000256" key="12">
    <source>
        <dbReference type="ARBA" id="ARBA00023268"/>
    </source>
</evidence>
<dbReference type="InterPro" id="IPR024826">
    <property type="entry name" value="DNA_pol_delta/II_ssu"/>
</dbReference>
<dbReference type="RefSeq" id="WP_012965600.1">
    <property type="nucleotide sequence ID" value="NC_013849.1"/>
</dbReference>
<dbReference type="OrthoDB" id="372039at2157"/>